<proteinExistence type="inferred from homology"/>
<dbReference type="PANTHER" id="PTHR43017">
    <property type="entry name" value="GALACTOSIDE O-ACETYLTRANSFERASE"/>
    <property type="match status" value="1"/>
</dbReference>
<organism evidence="7 8">
    <name type="scientific">Acinetobacter wuhouensis</name>
    <dbReference type="NCBI Taxonomy" id="1879050"/>
    <lineage>
        <taxon>Bacteria</taxon>
        <taxon>Pseudomonadati</taxon>
        <taxon>Pseudomonadota</taxon>
        <taxon>Gammaproteobacteria</taxon>
        <taxon>Moraxellales</taxon>
        <taxon>Moraxellaceae</taxon>
        <taxon>Acinetobacter</taxon>
    </lineage>
</organism>
<evidence type="ECO:0000313" key="7">
    <source>
        <dbReference type="EMBL" id="RZG44818.1"/>
    </source>
</evidence>
<feature type="domain" description="Maltose/galactoside acetyltransferase" evidence="6">
    <location>
        <begin position="4"/>
        <end position="59"/>
    </location>
</feature>
<dbReference type="PANTHER" id="PTHR43017:SF1">
    <property type="entry name" value="ACETYLTRANSFERASE YJL218W-RELATED"/>
    <property type="match status" value="1"/>
</dbReference>
<comment type="caution">
    <text evidence="7">The sequence shown here is derived from an EMBL/GenBank/DDBJ whole genome shotgun (WGS) entry which is preliminary data.</text>
</comment>
<dbReference type="Pfam" id="PF12464">
    <property type="entry name" value="Mac"/>
    <property type="match status" value="1"/>
</dbReference>
<evidence type="ECO:0000313" key="8">
    <source>
        <dbReference type="Proteomes" id="UP000293863"/>
    </source>
</evidence>
<comment type="similarity">
    <text evidence="1 5">Belongs to the transferase hexapeptide repeat family.</text>
</comment>
<dbReference type="InterPro" id="IPR011004">
    <property type="entry name" value="Trimer_LpxA-like_sf"/>
</dbReference>
<name>A0A4Q7AE13_9GAMM</name>
<dbReference type="RefSeq" id="WP_130131652.1">
    <property type="nucleotide sequence ID" value="NZ_SGSQ01000021.1"/>
</dbReference>
<sequence>MNEMQKAVAGLLYDANNDASILEMRHQAKVKLHEFNHLSPEKKNEREEILKALLGKIEDNFIIEGPFHCDYGFNIEIGRNFYANVNLVILDGAKVTIGDNVFIAPNVGIYTAGHPIDKVQRNQGLEYAYPISIGNNVWIGAGVSIMPGVTIGDDTVIGTGSVVTKSIPSKVVAVGNPCRVIREIAG</sequence>
<dbReference type="CDD" id="cd03357">
    <property type="entry name" value="LbH_MAT_GAT"/>
    <property type="match status" value="1"/>
</dbReference>
<keyword evidence="2 5" id="KW-0808">Transferase</keyword>
<evidence type="ECO:0000256" key="1">
    <source>
        <dbReference type="ARBA" id="ARBA00007274"/>
    </source>
</evidence>
<evidence type="ECO:0000256" key="5">
    <source>
        <dbReference type="RuleBase" id="RU367021"/>
    </source>
</evidence>
<keyword evidence="3" id="KW-0677">Repeat</keyword>
<dbReference type="Pfam" id="PF00132">
    <property type="entry name" value="Hexapep"/>
    <property type="match status" value="1"/>
</dbReference>
<dbReference type="SMART" id="SM01266">
    <property type="entry name" value="Mac"/>
    <property type="match status" value="1"/>
</dbReference>
<evidence type="ECO:0000256" key="4">
    <source>
        <dbReference type="ARBA" id="ARBA00023315"/>
    </source>
</evidence>
<dbReference type="EC" id="2.3.1.-" evidence="5"/>
<dbReference type="FunFam" id="2.160.10.10:FF:000008">
    <property type="entry name" value="Maltose O-acetyltransferase"/>
    <property type="match status" value="1"/>
</dbReference>
<dbReference type="InterPro" id="IPR039369">
    <property type="entry name" value="LacA-like"/>
</dbReference>
<dbReference type="PROSITE" id="PS00101">
    <property type="entry name" value="HEXAPEP_TRANSFERASES"/>
    <property type="match status" value="1"/>
</dbReference>
<evidence type="ECO:0000256" key="3">
    <source>
        <dbReference type="ARBA" id="ARBA00022737"/>
    </source>
</evidence>
<dbReference type="SUPFAM" id="SSF51161">
    <property type="entry name" value="Trimeric LpxA-like enzymes"/>
    <property type="match status" value="1"/>
</dbReference>
<dbReference type="InterPro" id="IPR024688">
    <property type="entry name" value="Mac_dom"/>
</dbReference>
<dbReference type="AlphaFoldDB" id="A0A4Q7AE13"/>
<dbReference type="EMBL" id="SGSQ01000021">
    <property type="protein sequence ID" value="RZG44818.1"/>
    <property type="molecule type" value="Genomic_DNA"/>
</dbReference>
<evidence type="ECO:0000256" key="2">
    <source>
        <dbReference type="ARBA" id="ARBA00022679"/>
    </source>
</evidence>
<dbReference type="InterPro" id="IPR001451">
    <property type="entry name" value="Hexapep"/>
</dbReference>
<gene>
    <name evidence="7" type="ORF">EXU28_13585</name>
</gene>
<dbReference type="Proteomes" id="UP000293863">
    <property type="component" value="Unassembled WGS sequence"/>
</dbReference>
<protein>
    <recommendedName>
        <fullName evidence="5">Acetyltransferase</fullName>
        <ecNumber evidence="5">2.3.1.-</ecNumber>
    </recommendedName>
</protein>
<dbReference type="GO" id="GO:0008870">
    <property type="term" value="F:galactoside O-acetyltransferase activity"/>
    <property type="evidence" value="ECO:0007669"/>
    <property type="project" value="TreeGrafter"/>
</dbReference>
<dbReference type="Gene3D" id="2.160.10.10">
    <property type="entry name" value="Hexapeptide repeat proteins"/>
    <property type="match status" value="1"/>
</dbReference>
<dbReference type="InterPro" id="IPR018357">
    <property type="entry name" value="Hexapep_transf_CS"/>
</dbReference>
<reference evidence="7 8" key="1">
    <citation type="submission" date="2019-02" db="EMBL/GenBank/DDBJ databases">
        <title>The Batch Genome Submission of Acinetobacter spp. strains.</title>
        <authorList>
            <person name="Qin J."/>
            <person name="Hu Y."/>
            <person name="Ye H."/>
            <person name="Wei L."/>
            <person name="Feng Y."/>
            <person name="Zong Z."/>
        </authorList>
    </citation>
    <scope>NUCLEOTIDE SEQUENCE [LARGE SCALE GENOMIC DNA]</scope>
    <source>
        <strain evidence="7 8">WCHAW060049</strain>
    </source>
</reference>
<evidence type="ECO:0000259" key="6">
    <source>
        <dbReference type="SMART" id="SM01266"/>
    </source>
</evidence>
<accession>A0A4Q7AE13</accession>
<keyword evidence="8" id="KW-1185">Reference proteome</keyword>
<keyword evidence="4 5" id="KW-0012">Acyltransferase</keyword>